<dbReference type="Pfam" id="PF02770">
    <property type="entry name" value="Acyl-CoA_dh_M"/>
    <property type="match status" value="1"/>
</dbReference>
<comment type="caution">
    <text evidence="9">The sequence shown here is derived from an EMBL/GenBank/DDBJ whole genome shotgun (WGS) entry which is preliminary data.</text>
</comment>
<dbReference type="Gene3D" id="1.20.140.10">
    <property type="entry name" value="Butyryl-CoA Dehydrogenase, subunit A, domain 3"/>
    <property type="match status" value="1"/>
</dbReference>
<keyword evidence="3 5" id="KW-0285">Flavoprotein</keyword>
<dbReference type="InterPro" id="IPR046373">
    <property type="entry name" value="Acyl-CoA_Oxase/DH_mid-dom_sf"/>
</dbReference>
<dbReference type="PANTHER" id="PTHR43884">
    <property type="entry name" value="ACYL-COA DEHYDROGENASE"/>
    <property type="match status" value="1"/>
</dbReference>
<dbReference type="PANTHER" id="PTHR43884:SF12">
    <property type="entry name" value="ISOVALERYL-COA DEHYDROGENASE, MITOCHONDRIAL-RELATED"/>
    <property type="match status" value="1"/>
</dbReference>
<evidence type="ECO:0000259" key="6">
    <source>
        <dbReference type="Pfam" id="PF00441"/>
    </source>
</evidence>
<dbReference type="Proteomes" id="UP000009875">
    <property type="component" value="Unassembled WGS sequence"/>
</dbReference>
<keyword evidence="4 5" id="KW-0274">FAD</keyword>
<dbReference type="Gene3D" id="2.40.110.10">
    <property type="entry name" value="Butyryl-CoA Dehydrogenase, subunit A, domain 2"/>
    <property type="match status" value="1"/>
</dbReference>
<dbReference type="OrthoDB" id="9802447at2"/>
<dbReference type="InterPro" id="IPR009075">
    <property type="entry name" value="AcylCo_DH/oxidase_C"/>
</dbReference>
<dbReference type="Pfam" id="PF00441">
    <property type="entry name" value="Acyl-CoA_dh_1"/>
    <property type="match status" value="1"/>
</dbReference>
<dbReference type="InterPro" id="IPR013786">
    <property type="entry name" value="AcylCoA_DH/ox_N"/>
</dbReference>
<evidence type="ECO:0000256" key="1">
    <source>
        <dbReference type="ARBA" id="ARBA00001974"/>
    </source>
</evidence>
<dbReference type="GO" id="GO:0050660">
    <property type="term" value="F:flavin adenine dinucleotide binding"/>
    <property type="evidence" value="ECO:0007669"/>
    <property type="project" value="InterPro"/>
</dbReference>
<evidence type="ECO:0000313" key="9">
    <source>
        <dbReference type="EMBL" id="EKU93441.1"/>
    </source>
</evidence>
<dbReference type="CDD" id="cd00567">
    <property type="entry name" value="ACAD"/>
    <property type="match status" value="1"/>
</dbReference>
<keyword evidence="10" id="KW-1185">Reference proteome</keyword>
<dbReference type="SUPFAM" id="SSF56645">
    <property type="entry name" value="Acyl-CoA dehydrogenase NM domain-like"/>
    <property type="match status" value="1"/>
</dbReference>
<name>K9ECA6_9LACT</name>
<keyword evidence="5" id="KW-0560">Oxidoreductase</keyword>
<feature type="domain" description="Acyl-CoA oxidase/dehydrogenase middle" evidence="7">
    <location>
        <begin position="113"/>
        <end position="208"/>
    </location>
</feature>
<dbReference type="InterPro" id="IPR009100">
    <property type="entry name" value="AcylCoA_DH/oxidase_NM_dom_sf"/>
</dbReference>
<dbReference type="InterPro" id="IPR006091">
    <property type="entry name" value="Acyl-CoA_Oxase/DH_mid-dom"/>
</dbReference>
<evidence type="ECO:0000259" key="7">
    <source>
        <dbReference type="Pfam" id="PF02770"/>
    </source>
</evidence>
<evidence type="ECO:0000256" key="2">
    <source>
        <dbReference type="ARBA" id="ARBA00009347"/>
    </source>
</evidence>
<dbReference type="eggNOG" id="COG1960">
    <property type="taxonomic scope" value="Bacteria"/>
</dbReference>
<dbReference type="Gene3D" id="1.10.540.10">
    <property type="entry name" value="Acyl-CoA dehydrogenase/oxidase, N-terminal domain"/>
    <property type="match status" value="1"/>
</dbReference>
<sequence>MTKIFDQASQFASQYIEPVADKLDKEKAFPEEVFDKLHQEKYLELLIPKELGGQGGDIVDHTEVIRAFSAKSATVGLTYMMHNVALNAVVQSGEEATKQKIIKEVIEDGKFLALAYSEPTGGVEFYKPDTTQAVKDGNKWTINGSKSMVTSATFADYYIVIAKTIESEEDAENFLVAKDADGVNFKMELWNGLGMRGNVSCPMDLKDVVVSDQDRLEDPDIVPLFLAGLAAVYSGLNMAIAQEAISHAMDRQYPDGHKLSEVDTIKSHISKIYSNAVSAAAVTKDAVYDGREDLEAAIPKILAARLVATENVNESANLGMRIGGGRAYTGYKNFELYLRDALAGQVMAPSLDMLYQWIGAALTDQDMIQ</sequence>
<dbReference type="PATRIC" id="fig|883081.3.peg.971"/>
<comment type="similarity">
    <text evidence="2 5">Belongs to the acyl-CoA dehydrogenase family.</text>
</comment>
<dbReference type="EMBL" id="AGXA01000020">
    <property type="protein sequence ID" value="EKU93441.1"/>
    <property type="molecule type" value="Genomic_DNA"/>
</dbReference>
<dbReference type="InterPro" id="IPR037069">
    <property type="entry name" value="AcylCoA_DH/ox_N_sf"/>
</dbReference>
<accession>K9ECA6</accession>
<dbReference type="PIRSF" id="PIRSF016578">
    <property type="entry name" value="HsaA"/>
    <property type="match status" value="1"/>
</dbReference>
<dbReference type="GO" id="GO:0003995">
    <property type="term" value="F:acyl-CoA dehydrogenase activity"/>
    <property type="evidence" value="ECO:0007669"/>
    <property type="project" value="TreeGrafter"/>
</dbReference>
<dbReference type="InterPro" id="IPR036250">
    <property type="entry name" value="AcylCo_DH-like_C"/>
</dbReference>
<dbReference type="STRING" id="883081.HMPREF9698_00973"/>
<evidence type="ECO:0008006" key="11">
    <source>
        <dbReference type="Google" id="ProtNLM"/>
    </source>
</evidence>
<dbReference type="HOGENOM" id="CLU_018204_3_2_9"/>
<feature type="domain" description="Acyl-CoA dehydrogenase/oxidase N-terminal" evidence="8">
    <location>
        <begin position="4"/>
        <end position="106"/>
    </location>
</feature>
<dbReference type="RefSeq" id="WP_003777956.1">
    <property type="nucleotide sequence ID" value="NZ_JH992959.1"/>
</dbReference>
<evidence type="ECO:0000256" key="3">
    <source>
        <dbReference type="ARBA" id="ARBA00022630"/>
    </source>
</evidence>
<protein>
    <recommendedName>
        <fullName evidence="11">Acyl-CoA dehydrogenase</fullName>
    </recommendedName>
</protein>
<dbReference type="Pfam" id="PF02771">
    <property type="entry name" value="Acyl-CoA_dh_N"/>
    <property type="match status" value="1"/>
</dbReference>
<reference evidence="9 10" key="1">
    <citation type="submission" date="2012-09" db="EMBL/GenBank/DDBJ databases">
        <title>The Genome Sequence of Alloiococcus otitis ATCC 51267.</title>
        <authorList>
            <consortium name="The Broad Institute Genome Sequencing Platform"/>
            <person name="Earl A."/>
            <person name="Ward D."/>
            <person name="Feldgarden M."/>
            <person name="Gevers D."/>
            <person name="Huys G."/>
            <person name="Walker B."/>
            <person name="Young S.K."/>
            <person name="Zeng Q."/>
            <person name="Gargeya S."/>
            <person name="Fitzgerald M."/>
            <person name="Haas B."/>
            <person name="Abouelleil A."/>
            <person name="Alvarado L."/>
            <person name="Arachchi H.M."/>
            <person name="Berlin A.M."/>
            <person name="Chapman S.B."/>
            <person name="Goldberg J."/>
            <person name="Griggs A."/>
            <person name="Gujja S."/>
            <person name="Hansen M."/>
            <person name="Howarth C."/>
            <person name="Imamovic A."/>
            <person name="Larimer J."/>
            <person name="McCowen C."/>
            <person name="Montmayeur A."/>
            <person name="Murphy C."/>
            <person name="Neiman D."/>
            <person name="Pearson M."/>
            <person name="Priest M."/>
            <person name="Roberts A."/>
            <person name="Saif S."/>
            <person name="Shea T."/>
            <person name="Sisk P."/>
            <person name="Sykes S."/>
            <person name="Wortman J."/>
            <person name="Nusbaum C."/>
            <person name="Birren B."/>
        </authorList>
    </citation>
    <scope>NUCLEOTIDE SEQUENCE [LARGE SCALE GENOMIC DNA]</scope>
    <source>
        <strain evidence="9 10">ATCC 51267</strain>
    </source>
</reference>
<evidence type="ECO:0000256" key="5">
    <source>
        <dbReference type="RuleBase" id="RU362125"/>
    </source>
</evidence>
<evidence type="ECO:0000259" key="8">
    <source>
        <dbReference type="Pfam" id="PF02771"/>
    </source>
</evidence>
<feature type="domain" description="Acyl-CoA dehydrogenase/oxidase C-terminal" evidence="6">
    <location>
        <begin position="229"/>
        <end position="348"/>
    </location>
</feature>
<dbReference type="SUPFAM" id="SSF47203">
    <property type="entry name" value="Acyl-CoA dehydrogenase C-terminal domain-like"/>
    <property type="match status" value="1"/>
</dbReference>
<comment type="cofactor">
    <cofactor evidence="1 5">
        <name>FAD</name>
        <dbReference type="ChEBI" id="CHEBI:57692"/>
    </cofactor>
</comment>
<gene>
    <name evidence="9" type="ORF">HMPREF9698_00973</name>
</gene>
<proteinExistence type="inferred from homology"/>
<organism evidence="9 10">
    <name type="scientific">Alloiococcus otitis ATCC 51267</name>
    <dbReference type="NCBI Taxonomy" id="883081"/>
    <lineage>
        <taxon>Bacteria</taxon>
        <taxon>Bacillati</taxon>
        <taxon>Bacillota</taxon>
        <taxon>Bacilli</taxon>
        <taxon>Lactobacillales</taxon>
        <taxon>Carnobacteriaceae</taxon>
        <taxon>Alloiococcus</taxon>
    </lineage>
</organism>
<evidence type="ECO:0000256" key="4">
    <source>
        <dbReference type="ARBA" id="ARBA00022827"/>
    </source>
</evidence>
<dbReference type="AlphaFoldDB" id="K9ECA6"/>
<evidence type="ECO:0000313" key="10">
    <source>
        <dbReference type="Proteomes" id="UP000009875"/>
    </source>
</evidence>